<dbReference type="AlphaFoldDB" id="A0A0R3T475"/>
<evidence type="ECO:0000256" key="1">
    <source>
        <dbReference type="SAM" id="SignalP"/>
    </source>
</evidence>
<organism evidence="4">
    <name type="scientific">Rodentolepis nana</name>
    <name type="common">Dwarf tapeworm</name>
    <name type="synonym">Hymenolepis nana</name>
    <dbReference type="NCBI Taxonomy" id="102285"/>
    <lineage>
        <taxon>Eukaryota</taxon>
        <taxon>Metazoa</taxon>
        <taxon>Spiralia</taxon>
        <taxon>Lophotrochozoa</taxon>
        <taxon>Platyhelminthes</taxon>
        <taxon>Cestoda</taxon>
        <taxon>Eucestoda</taxon>
        <taxon>Cyclophyllidea</taxon>
        <taxon>Hymenolepididae</taxon>
        <taxon>Rodentolepis</taxon>
    </lineage>
</organism>
<feature type="chain" id="PRO_5043131652" evidence="1">
    <location>
        <begin position="24"/>
        <end position="115"/>
    </location>
</feature>
<accession>A0A0R3T475</accession>
<name>A0A0R3T475_RODNA</name>
<dbReference type="Proteomes" id="UP000278807">
    <property type="component" value="Unassembled WGS sequence"/>
</dbReference>
<dbReference type="WBParaSite" id="HNAJ_0000185401-mRNA-1">
    <property type="protein sequence ID" value="HNAJ_0000185401-mRNA-1"/>
    <property type="gene ID" value="HNAJ_0000185401"/>
</dbReference>
<dbReference type="Gene3D" id="2.10.25.10">
    <property type="entry name" value="Laminin"/>
    <property type="match status" value="1"/>
</dbReference>
<evidence type="ECO:0000313" key="4">
    <source>
        <dbReference type="WBParaSite" id="HNAJ_0000185401-mRNA-1"/>
    </source>
</evidence>
<feature type="signal peptide" evidence="1">
    <location>
        <begin position="1"/>
        <end position="23"/>
    </location>
</feature>
<evidence type="ECO:0000313" key="3">
    <source>
        <dbReference type="Proteomes" id="UP000278807"/>
    </source>
</evidence>
<reference evidence="4" key="1">
    <citation type="submission" date="2017-02" db="UniProtKB">
        <authorList>
            <consortium name="WormBaseParasite"/>
        </authorList>
    </citation>
    <scope>IDENTIFICATION</scope>
</reference>
<protein>
    <submittedName>
        <fullName evidence="4">EGF-like domain-containing protein</fullName>
    </submittedName>
</protein>
<gene>
    <name evidence="2" type="ORF">HNAJ_LOCUS1853</name>
</gene>
<reference evidence="2 3" key="2">
    <citation type="submission" date="2018-11" db="EMBL/GenBank/DDBJ databases">
        <authorList>
            <consortium name="Pathogen Informatics"/>
        </authorList>
    </citation>
    <scope>NUCLEOTIDE SEQUENCE [LARGE SCALE GENOMIC DNA]</scope>
</reference>
<proteinExistence type="predicted"/>
<dbReference type="EMBL" id="UZAE01000797">
    <property type="protein sequence ID" value="VDN97712.1"/>
    <property type="molecule type" value="Genomic_DNA"/>
</dbReference>
<sequence length="115" mass="12618">MAATHTSLLAIATLVLIFTLAECRVRVTKCPSGTPACSHGTCLQAIGRDESGRIVNEQRCICDRTYYGEACTTLVDSDFSESMIISPPDKTRNFFIDWLDVEDPVDEKHTYGGGI</sequence>
<dbReference type="OrthoDB" id="6267906at2759"/>
<evidence type="ECO:0000313" key="2">
    <source>
        <dbReference type="EMBL" id="VDN97712.1"/>
    </source>
</evidence>
<keyword evidence="3" id="KW-1185">Reference proteome</keyword>
<keyword evidence="1" id="KW-0732">Signal</keyword>